<feature type="domain" description="Carboxylesterase type B" evidence="6">
    <location>
        <begin position="140"/>
        <end position="601"/>
    </location>
</feature>
<feature type="compositionally biased region" description="Low complexity" evidence="4">
    <location>
        <begin position="38"/>
        <end position="73"/>
    </location>
</feature>
<protein>
    <recommendedName>
        <fullName evidence="3">Carboxylic ester hydrolase</fullName>
        <ecNumber evidence="3">3.1.1.-</ecNumber>
    </recommendedName>
</protein>
<feature type="transmembrane region" description="Helical" evidence="5">
    <location>
        <begin position="88"/>
        <end position="112"/>
    </location>
</feature>
<evidence type="ECO:0000313" key="7">
    <source>
        <dbReference type="EMBL" id="KAK2069359.1"/>
    </source>
</evidence>
<dbReference type="InterPro" id="IPR002018">
    <property type="entry name" value="CarbesteraseB"/>
</dbReference>
<accession>A0AAD9M9V1</accession>
<keyword evidence="8" id="KW-1185">Reference proteome</keyword>
<keyword evidence="2 3" id="KW-0378">Hydrolase</keyword>
<comment type="similarity">
    <text evidence="1 3">Belongs to the type-B carboxylesterase/lipase family.</text>
</comment>
<dbReference type="PROSITE" id="PS00122">
    <property type="entry name" value="CARBOXYLESTERASE_B_1"/>
    <property type="match status" value="1"/>
</dbReference>
<comment type="caution">
    <text evidence="7">The sequence shown here is derived from an EMBL/GenBank/DDBJ whole genome shotgun (WGS) entry which is preliminary data.</text>
</comment>
<sequence>MATNDDDAAAADDDKRWPASPAATATLCHAFADHSGGNSRNNSSSNSSNSSNSNSSNSSNSNSSNSSNSNSSNSTWAKCKAFLRRHRVALLTTAGVVLTLLIGLLLVGIVLITRHSHELQPPPGNATVDLGYARYAGLDPGNGVISFLGLRYAAAPVGNMRWRAPAPPPQTGHVQPATQFQPICLGTDLGFPVDGQSEDCLFANVWAPTNATAQSKLPVWLFIQGGGYVTNANGNWDGTDIVQTSGGTVVLVNFNYRVGLWGFLASDRVRQDGNLNAGLLDQRMMMRWVKTHIAQFGGDPDHVVLHGASAGAGSVALQLVVHGGRDDDLFVGGIAESIFLPTLPRVDELEWQFDRVANQTGCAQAAAGPPQPMACLRGLAPAALQAVNVAQPFPGRSAMPLPLFYWTPTVDGDLLPDRPQALYQQGKFVPVPVLIGTTTDEGSIFAPNAADPAAVANFLANNDPRLQANDTAAILEQYPLEPALPQHAAWFPSAVRAYGEATFICPNFNTLNAMAASNASLALFSYRFNVQDKQNAAWGMGVPHVFSSAAVWGPDSFPGAPPSYRTYNAPMVPVVMRYWLSFVRALDPNPLRDARAPLWAPWAGAGAGAGTGGRTRIVLETGSSRMETVPADEAARCVFWDGLAGRTEQTRRKGRRR</sequence>
<dbReference type="InterPro" id="IPR019826">
    <property type="entry name" value="Carboxylesterase_B_AS"/>
</dbReference>
<evidence type="ECO:0000256" key="3">
    <source>
        <dbReference type="RuleBase" id="RU361235"/>
    </source>
</evidence>
<evidence type="ECO:0000256" key="5">
    <source>
        <dbReference type="SAM" id="Phobius"/>
    </source>
</evidence>
<dbReference type="Gene3D" id="3.40.50.1820">
    <property type="entry name" value="alpha/beta hydrolase"/>
    <property type="match status" value="1"/>
</dbReference>
<name>A0AAD9M9V1_9PEZI</name>
<keyword evidence="5" id="KW-1133">Transmembrane helix</keyword>
<dbReference type="InterPro" id="IPR050654">
    <property type="entry name" value="AChE-related_enzymes"/>
</dbReference>
<dbReference type="AlphaFoldDB" id="A0AAD9M9V1"/>
<evidence type="ECO:0000256" key="1">
    <source>
        <dbReference type="ARBA" id="ARBA00005964"/>
    </source>
</evidence>
<dbReference type="SUPFAM" id="SSF53474">
    <property type="entry name" value="alpha/beta-Hydrolases"/>
    <property type="match status" value="1"/>
</dbReference>
<dbReference type="PANTHER" id="PTHR43918">
    <property type="entry name" value="ACETYLCHOLINESTERASE"/>
    <property type="match status" value="1"/>
</dbReference>
<keyword evidence="5" id="KW-0812">Transmembrane</keyword>
<feature type="region of interest" description="Disordered" evidence="4">
    <location>
        <begin position="31"/>
        <end position="73"/>
    </location>
</feature>
<dbReference type="PANTHER" id="PTHR43918:SF4">
    <property type="entry name" value="CARBOXYLIC ESTER HYDROLASE"/>
    <property type="match status" value="1"/>
</dbReference>
<organism evidence="7 8">
    <name type="scientific">Phyllachora maydis</name>
    <dbReference type="NCBI Taxonomy" id="1825666"/>
    <lineage>
        <taxon>Eukaryota</taxon>
        <taxon>Fungi</taxon>
        <taxon>Dikarya</taxon>
        <taxon>Ascomycota</taxon>
        <taxon>Pezizomycotina</taxon>
        <taxon>Sordariomycetes</taxon>
        <taxon>Sordariomycetidae</taxon>
        <taxon>Phyllachorales</taxon>
        <taxon>Phyllachoraceae</taxon>
        <taxon>Phyllachora</taxon>
    </lineage>
</organism>
<dbReference type="InterPro" id="IPR029058">
    <property type="entry name" value="AB_hydrolase_fold"/>
</dbReference>
<dbReference type="Pfam" id="PF00135">
    <property type="entry name" value="COesterase"/>
    <property type="match status" value="1"/>
</dbReference>
<evidence type="ECO:0000256" key="2">
    <source>
        <dbReference type="ARBA" id="ARBA00022801"/>
    </source>
</evidence>
<dbReference type="GO" id="GO:0052689">
    <property type="term" value="F:carboxylic ester hydrolase activity"/>
    <property type="evidence" value="ECO:0007669"/>
    <property type="project" value="TreeGrafter"/>
</dbReference>
<evidence type="ECO:0000256" key="4">
    <source>
        <dbReference type="SAM" id="MobiDB-lite"/>
    </source>
</evidence>
<evidence type="ECO:0000313" key="8">
    <source>
        <dbReference type="Proteomes" id="UP001217918"/>
    </source>
</evidence>
<dbReference type="EC" id="3.1.1.-" evidence="3"/>
<gene>
    <name evidence="7" type="ORF">P8C59_003945</name>
</gene>
<dbReference type="Proteomes" id="UP001217918">
    <property type="component" value="Unassembled WGS sequence"/>
</dbReference>
<reference evidence="7" key="1">
    <citation type="journal article" date="2023" name="Mol. Plant Microbe Interact.">
        <title>Elucidating the Obligate Nature and Biological Capacity of an Invasive Fungal Corn Pathogen.</title>
        <authorList>
            <person name="MacCready J.S."/>
            <person name="Roggenkamp E.M."/>
            <person name="Gdanetz K."/>
            <person name="Chilvers M.I."/>
        </authorList>
    </citation>
    <scope>NUCLEOTIDE SEQUENCE</scope>
    <source>
        <strain evidence="7">PM02</strain>
    </source>
</reference>
<proteinExistence type="inferred from homology"/>
<evidence type="ECO:0000259" key="6">
    <source>
        <dbReference type="Pfam" id="PF00135"/>
    </source>
</evidence>
<dbReference type="EMBL" id="JAQQPM010000003">
    <property type="protein sequence ID" value="KAK2069359.1"/>
    <property type="molecule type" value="Genomic_DNA"/>
</dbReference>
<keyword evidence="5" id="KW-0472">Membrane</keyword>